<organism evidence="2 3">
    <name type="scientific">Podarcis lilfordi</name>
    <name type="common">Lilford's wall lizard</name>
    <dbReference type="NCBI Taxonomy" id="74358"/>
    <lineage>
        <taxon>Eukaryota</taxon>
        <taxon>Metazoa</taxon>
        <taxon>Chordata</taxon>
        <taxon>Craniata</taxon>
        <taxon>Vertebrata</taxon>
        <taxon>Euteleostomi</taxon>
        <taxon>Lepidosauria</taxon>
        <taxon>Squamata</taxon>
        <taxon>Bifurcata</taxon>
        <taxon>Unidentata</taxon>
        <taxon>Episquamata</taxon>
        <taxon>Laterata</taxon>
        <taxon>Lacertibaenia</taxon>
        <taxon>Lacertidae</taxon>
        <taxon>Podarcis</taxon>
    </lineage>
</organism>
<evidence type="ECO:0000256" key="1">
    <source>
        <dbReference type="SAM" id="Phobius"/>
    </source>
</evidence>
<evidence type="ECO:0000313" key="2">
    <source>
        <dbReference type="EMBL" id="CAI5764099.1"/>
    </source>
</evidence>
<accession>A0AA35JS69</accession>
<name>A0AA35JS69_9SAUR</name>
<evidence type="ECO:0000313" key="3">
    <source>
        <dbReference type="Proteomes" id="UP001178461"/>
    </source>
</evidence>
<keyword evidence="1" id="KW-0812">Transmembrane</keyword>
<feature type="transmembrane region" description="Helical" evidence="1">
    <location>
        <begin position="50"/>
        <end position="68"/>
    </location>
</feature>
<keyword evidence="3" id="KW-1185">Reference proteome</keyword>
<gene>
    <name evidence="2" type="ORF">PODLI_1B012032</name>
</gene>
<reference evidence="2" key="1">
    <citation type="submission" date="2022-12" db="EMBL/GenBank/DDBJ databases">
        <authorList>
            <person name="Alioto T."/>
            <person name="Alioto T."/>
            <person name="Gomez Garrido J."/>
        </authorList>
    </citation>
    <scope>NUCLEOTIDE SEQUENCE</scope>
</reference>
<feature type="transmembrane region" description="Helical" evidence="1">
    <location>
        <begin position="20"/>
        <end position="38"/>
    </location>
</feature>
<proteinExistence type="predicted"/>
<dbReference type="AlphaFoldDB" id="A0AA35JS69"/>
<dbReference type="Proteomes" id="UP001178461">
    <property type="component" value="Chromosome 1"/>
</dbReference>
<sequence length="75" mass="8567">AEWKALSPLQKLIKQATLPYRFISVTAFLKTVTRINMFHWCWKKPDSGSLVNLIICFLACARVSLLLYPQVTAVN</sequence>
<feature type="non-terminal residue" evidence="2">
    <location>
        <position position="1"/>
    </location>
</feature>
<keyword evidence="1" id="KW-1133">Transmembrane helix</keyword>
<protein>
    <submittedName>
        <fullName evidence="2">Uncharacterized protein</fullName>
    </submittedName>
</protein>
<keyword evidence="1" id="KW-0472">Membrane</keyword>
<dbReference type="EMBL" id="OX395126">
    <property type="protein sequence ID" value="CAI5764099.1"/>
    <property type="molecule type" value="Genomic_DNA"/>
</dbReference>